<evidence type="ECO:0000313" key="11">
    <source>
        <dbReference type="RefSeq" id="XP_023939962.2"/>
    </source>
</evidence>
<dbReference type="AlphaFoldDB" id="A0A6J1N4E0"/>
<reference evidence="11" key="1">
    <citation type="submission" date="2025-08" db="UniProtKB">
        <authorList>
            <consortium name="RefSeq"/>
        </authorList>
    </citation>
    <scope>IDENTIFICATION</scope>
</reference>
<comment type="cofactor">
    <cofactor evidence="7">
        <name>Mg(2+)</name>
        <dbReference type="ChEBI" id="CHEBI:18420"/>
    </cofactor>
</comment>
<dbReference type="NCBIfam" id="TIGR00196">
    <property type="entry name" value="yjeF_cterm"/>
    <property type="match status" value="1"/>
</dbReference>
<keyword evidence="3" id="KW-0521">NADP</keyword>
<dbReference type="Gene3D" id="3.40.1190.20">
    <property type="match status" value="1"/>
</dbReference>
<dbReference type="GO" id="GO:0005524">
    <property type="term" value="F:ATP binding"/>
    <property type="evidence" value="ECO:0007669"/>
    <property type="project" value="UniProtKB-KW"/>
</dbReference>
<evidence type="ECO:0000256" key="7">
    <source>
        <dbReference type="HAMAP-Rule" id="MF_03157"/>
    </source>
</evidence>
<feature type="binding site" evidence="7">
    <location>
        <position position="252"/>
    </location>
    <ligand>
        <name>(6S)-NADPHX</name>
        <dbReference type="ChEBI" id="CHEBI:64076"/>
    </ligand>
</feature>
<evidence type="ECO:0000256" key="3">
    <source>
        <dbReference type="ARBA" id="ARBA00022857"/>
    </source>
</evidence>
<evidence type="ECO:0000256" key="8">
    <source>
        <dbReference type="SAM" id="SignalP"/>
    </source>
</evidence>
<evidence type="ECO:0000313" key="10">
    <source>
        <dbReference type="Proteomes" id="UP001652582"/>
    </source>
</evidence>
<evidence type="ECO:0000256" key="4">
    <source>
        <dbReference type="ARBA" id="ARBA00023027"/>
    </source>
</evidence>
<dbReference type="HAMAP" id="MF_01965">
    <property type="entry name" value="NADHX_dehydratase"/>
    <property type="match status" value="1"/>
</dbReference>
<dbReference type="EC" id="4.2.1.93" evidence="7"/>
<dbReference type="GO" id="GO:0046496">
    <property type="term" value="P:nicotinamide nucleotide metabolic process"/>
    <property type="evidence" value="ECO:0007669"/>
    <property type="project" value="UniProtKB-UniRule"/>
</dbReference>
<feature type="chain" id="PRO_5045862397" description="ATP-dependent (S)-NAD(P)H-hydrate dehydratase" evidence="8">
    <location>
        <begin position="22"/>
        <end position="325"/>
    </location>
</feature>
<organism evidence="10 11">
    <name type="scientific">Bicyclus anynana</name>
    <name type="common">Squinting bush brown butterfly</name>
    <dbReference type="NCBI Taxonomy" id="110368"/>
    <lineage>
        <taxon>Eukaryota</taxon>
        <taxon>Metazoa</taxon>
        <taxon>Ecdysozoa</taxon>
        <taxon>Arthropoda</taxon>
        <taxon>Hexapoda</taxon>
        <taxon>Insecta</taxon>
        <taxon>Pterygota</taxon>
        <taxon>Neoptera</taxon>
        <taxon>Endopterygota</taxon>
        <taxon>Lepidoptera</taxon>
        <taxon>Glossata</taxon>
        <taxon>Ditrysia</taxon>
        <taxon>Papilionoidea</taxon>
        <taxon>Nymphalidae</taxon>
        <taxon>Satyrinae</taxon>
        <taxon>Satyrini</taxon>
        <taxon>Mycalesina</taxon>
        <taxon>Bicyclus</taxon>
    </lineage>
</organism>
<evidence type="ECO:0000256" key="5">
    <source>
        <dbReference type="ARBA" id="ARBA00023239"/>
    </source>
</evidence>
<dbReference type="GO" id="GO:0110051">
    <property type="term" value="P:metabolite repair"/>
    <property type="evidence" value="ECO:0007669"/>
    <property type="project" value="TreeGrafter"/>
</dbReference>
<dbReference type="GO" id="GO:0047453">
    <property type="term" value="F:ATP-dependent NAD(P)H-hydrate dehydratase activity"/>
    <property type="evidence" value="ECO:0007669"/>
    <property type="project" value="UniProtKB-UniRule"/>
</dbReference>
<feature type="signal peptide" evidence="8">
    <location>
        <begin position="1"/>
        <end position="21"/>
    </location>
</feature>
<gene>
    <name evidence="11" type="primary">LOC112047181</name>
</gene>
<proteinExistence type="inferred from homology"/>
<dbReference type="SUPFAM" id="SSF53613">
    <property type="entry name" value="Ribokinase-like"/>
    <property type="match status" value="1"/>
</dbReference>
<evidence type="ECO:0000256" key="1">
    <source>
        <dbReference type="ARBA" id="ARBA00022741"/>
    </source>
</evidence>
<keyword evidence="4 7" id="KW-0520">NAD</keyword>
<dbReference type="CDD" id="cd01171">
    <property type="entry name" value="YXKO-related"/>
    <property type="match status" value="1"/>
</dbReference>
<sequence length="325" mass="35464">MLSMKIFYGLVLVIVSQFMKADLLIIEECTRIDNFDETILSKLSKVVVPELNGKRKGEAGKIAVVGGSKEYTGAPYFAAISALKVGADLVYVITTENAAPVIKSYSPDLIVIPHTSTNISAYLLPSVHTVVIGPGLGRSTEGLNLAYEVIKICKKMQKPLVIDADGLYAIYKDVQILKDYPSPGAILTPNNAEVKRLKQSVPETDTPWYKYWGDHVTVLQKGEQDMYFSNTGEFDWSISEGGSGRRAGGQGDILAGALGTFYNWGLNANICETNKSTQLAQSVAAYAAAKFTRTCNSKAYKIYGRSMIASNMLNEIHSAFDDLFL</sequence>
<comment type="catalytic activity">
    <reaction evidence="6 7">
        <text>(6S)-NADPHX + ATP = ADP + phosphate + NADPH + H(+)</text>
        <dbReference type="Rhea" id="RHEA:32231"/>
        <dbReference type="ChEBI" id="CHEBI:15378"/>
        <dbReference type="ChEBI" id="CHEBI:30616"/>
        <dbReference type="ChEBI" id="CHEBI:43474"/>
        <dbReference type="ChEBI" id="CHEBI:57783"/>
        <dbReference type="ChEBI" id="CHEBI:64076"/>
        <dbReference type="ChEBI" id="CHEBI:456216"/>
        <dbReference type="EC" id="4.2.1.93"/>
    </reaction>
</comment>
<dbReference type="Proteomes" id="UP001652582">
    <property type="component" value="Chromosome 20"/>
</dbReference>
<evidence type="ECO:0000259" key="9">
    <source>
        <dbReference type="PROSITE" id="PS51383"/>
    </source>
</evidence>
<comment type="similarity">
    <text evidence="7">Belongs to the NnrD/CARKD family.</text>
</comment>
<dbReference type="PANTHER" id="PTHR12592">
    <property type="entry name" value="ATP-DEPENDENT (S)-NAD(P)H-HYDRATE DEHYDRATASE FAMILY MEMBER"/>
    <property type="match status" value="1"/>
</dbReference>
<keyword evidence="7" id="KW-0597">Phosphoprotein</keyword>
<feature type="binding site" evidence="7">
    <location>
        <begin position="190"/>
        <end position="196"/>
    </location>
    <ligand>
        <name>(6S)-NADPHX</name>
        <dbReference type="ChEBI" id="CHEBI:64076"/>
    </ligand>
</feature>
<dbReference type="Pfam" id="PF01256">
    <property type="entry name" value="Carb_kinase"/>
    <property type="match status" value="1"/>
</dbReference>
<dbReference type="PROSITE" id="PS51383">
    <property type="entry name" value="YJEF_C_3"/>
    <property type="match status" value="1"/>
</dbReference>
<name>A0A6J1N4E0_BICAN</name>
<evidence type="ECO:0000256" key="6">
    <source>
        <dbReference type="ARBA" id="ARBA00047472"/>
    </source>
</evidence>
<evidence type="ECO:0000256" key="2">
    <source>
        <dbReference type="ARBA" id="ARBA00022840"/>
    </source>
</evidence>
<feature type="binding site" evidence="7">
    <location>
        <position position="135"/>
    </location>
    <ligand>
        <name>(6S)-NADPHX</name>
        <dbReference type="ChEBI" id="CHEBI:64076"/>
    </ligand>
</feature>
<feature type="binding site" evidence="7">
    <location>
        <begin position="242"/>
        <end position="251"/>
    </location>
    <ligand>
        <name>ATP</name>
        <dbReference type="ChEBI" id="CHEBI:30616"/>
    </ligand>
</feature>
<dbReference type="PANTHER" id="PTHR12592:SF0">
    <property type="entry name" value="ATP-DEPENDENT (S)-NAD(P)H-HYDRATE DEHYDRATASE"/>
    <property type="match status" value="1"/>
</dbReference>
<feature type="domain" description="YjeF C-terminal" evidence="9">
    <location>
        <begin position="39"/>
        <end position="323"/>
    </location>
</feature>
<dbReference type="GeneID" id="112047181"/>
<dbReference type="RefSeq" id="XP_023939962.2">
    <property type="nucleotide sequence ID" value="XM_024084194.2"/>
</dbReference>
<dbReference type="InterPro" id="IPR000631">
    <property type="entry name" value="CARKD"/>
</dbReference>
<keyword evidence="1 7" id="KW-0547">Nucleotide-binding</keyword>
<dbReference type="KEGG" id="bany:112047181"/>
<accession>A0A6J1N4E0</accession>
<dbReference type="InterPro" id="IPR029056">
    <property type="entry name" value="Ribokinase-like"/>
</dbReference>
<keyword evidence="10" id="KW-1185">Reference proteome</keyword>
<dbReference type="OrthoDB" id="8110916at2759"/>
<keyword evidence="2 7" id="KW-0067">ATP-binding</keyword>
<feature type="binding site" evidence="7">
    <location>
        <begin position="221"/>
        <end position="225"/>
    </location>
    <ligand>
        <name>ATP</name>
        <dbReference type="ChEBI" id="CHEBI:30616"/>
    </ligand>
</feature>
<keyword evidence="5 7" id="KW-0456">Lyase</keyword>
<protein>
    <recommendedName>
        <fullName evidence="7">ATP-dependent (S)-NAD(P)H-hydrate dehydratase</fullName>
        <ecNumber evidence="7">4.2.1.93</ecNumber>
    </recommendedName>
    <alternativeName>
        <fullName evidence="7">ATP-dependent NAD(P)HX dehydratase</fullName>
    </alternativeName>
</protein>
<comment type="catalytic activity">
    <reaction evidence="7">
        <text>(6S)-NADHX + ATP = ADP + phosphate + NADH + H(+)</text>
        <dbReference type="Rhea" id="RHEA:19017"/>
        <dbReference type="ChEBI" id="CHEBI:15378"/>
        <dbReference type="ChEBI" id="CHEBI:30616"/>
        <dbReference type="ChEBI" id="CHEBI:43474"/>
        <dbReference type="ChEBI" id="CHEBI:57945"/>
        <dbReference type="ChEBI" id="CHEBI:64074"/>
        <dbReference type="ChEBI" id="CHEBI:456216"/>
        <dbReference type="EC" id="4.2.1.93"/>
    </reaction>
</comment>
<keyword evidence="8" id="KW-0732">Signal</keyword>
<comment type="function">
    <text evidence="7">Catalyzes the dehydration of the S-form of NAD(P)HX at the expense of ATP, which is converted to ADP. Together with NAD(P)HX epimerase, which catalyzes the epimerization of the S- and R-forms, the enzyme allows the repair of both epimers of NAD(P)HX, a damaged form of NAD(P)H that is a result of enzymatic or heat-dependent hydration.</text>
</comment>